<name>A0A4P6YVU8_9LACO</name>
<dbReference type="KEGG" id="wei:EQG49_11095"/>
<evidence type="ECO:0000313" key="2">
    <source>
        <dbReference type="Proteomes" id="UP000292886"/>
    </source>
</evidence>
<accession>A0A4P6YVU8</accession>
<dbReference type="InterPro" id="IPR041242">
    <property type="entry name" value="HNHc_6"/>
</dbReference>
<dbReference type="Proteomes" id="UP000292886">
    <property type="component" value="Chromosome"/>
</dbReference>
<reference evidence="2" key="1">
    <citation type="submission" date="2019-03" db="EMBL/GenBank/DDBJ databases">
        <title>Weissella sp. 26KH-42 Genome sequencing.</title>
        <authorList>
            <person name="Heo J."/>
            <person name="Kim S.-J."/>
            <person name="Kim J.-S."/>
            <person name="Hong S.-B."/>
            <person name="Kwon S.-W."/>
        </authorList>
    </citation>
    <scope>NUCLEOTIDE SEQUENCE [LARGE SCALE GENOMIC DNA]</scope>
    <source>
        <strain evidence="2">26KH-42</strain>
    </source>
</reference>
<protein>
    <submittedName>
        <fullName evidence="1">Uncharacterized protein</fullName>
    </submittedName>
</protein>
<dbReference type="AlphaFoldDB" id="A0A4P6YVU8"/>
<dbReference type="Pfam" id="PF16784">
    <property type="entry name" value="HNHc_6"/>
    <property type="match status" value="1"/>
</dbReference>
<proteinExistence type="predicted"/>
<keyword evidence="2" id="KW-1185">Reference proteome</keyword>
<organism evidence="1 2">
    <name type="scientific">Periweissella cryptocerci</name>
    <dbReference type="NCBI Taxonomy" id="2506420"/>
    <lineage>
        <taxon>Bacteria</taxon>
        <taxon>Bacillati</taxon>
        <taxon>Bacillota</taxon>
        <taxon>Bacilli</taxon>
        <taxon>Lactobacillales</taxon>
        <taxon>Lactobacillaceae</taxon>
        <taxon>Periweissella</taxon>
    </lineage>
</organism>
<dbReference type="EMBL" id="CP037940">
    <property type="protein sequence ID" value="QBO36952.1"/>
    <property type="molecule type" value="Genomic_DNA"/>
</dbReference>
<evidence type="ECO:0000313" key="1">
    <source>
        <dbReference type="EMBL" id="QBO36952.1"/>
    </source>
</evidence>
<sequence length="259" mass="29906">MDSQSQDVGTNYLIEGGSDMLQELLAKIVKVVGQDVTVHFDDEIDVMKLTRYMVEGQRPTVGMLISDQRSFSVEQRRKWWALLDDFAEYTGYVNPKKQDLDEAAFVIKSEYVRETGAEWFSWADKSQMTMSEANKVLNFLIEFMIEHDIPFAMKTWDSIKDDYAVQMLALKKRICVICGGEHAQVAHFNPVGMGRNRRKVIASEFWYMSLCAKHHIEQHTIGMDTFMSKYIVKPVKLTDPQIKEFGIIGRVRKQQEETG</sequence>
<gene>
    <name evidence="1" type="ORF">EQG49_11095</name>
</gene>
<dbReference type="OrthoDB" id="1665841at2"/>